<dbReference type="PANTHER" id="PTHR10556:SF43">
    <property type="entry name" value="STEROID 5-ALPHA-REDUCTASE DET2"/>
    <property type="match status" value="1"/>
</dbReference>
<evidence type="ECO:0000259" key="7">
    <source>
        <dbReference type="Pfam" id="PF02544"/>
    </source>
</evidence>
<evidence type="ECO:0000256" key="6">
    <source>
        <dbReference type="SAM" id="Phobius"/>
    </source>
</evidence>
<keyword evidence="5 6" id="KW-0472">Membrane</keyword>
<evidence type="ECO:0000256" key="2">
    <source>
        <dbReference type="ARBA" id="ARBA00007742"/>
    </source>
</evidence>
<dbReference type="OrthoDB" id="5788137at2759"/>
<evidence type="ECO:0000256" key="4">
    <source>
        <dbReference type="ARBA" id="ARBA00022989"/>
    </source>
</evidence>
<evidence type="ECO:0000256" key="1">
    <source>
        <dbReference type="ARBA" id="ARBA00004141"/>
    </source>
</evidence>
<keyword evidence="4 6" id="KW-1133">Transmembrane helix</keyword>
<dbReference type="PANTHER" id="PTHR10556">
    <property type="entry name" value="3-OXO-5-ALPHA-STEROID 4-DEHYDROGENASE"/>
    <property type="match status" value="1"/>
</dbReference>
<evidence type="ECO:0000313" key="8">
    <source>
        <dbReference type="EMBL" id="TFK33936.1"/>
    </source>
</evidence>
<dbReference type="GO" id="GO:0016020">
    <property type="term" value="C:membrane"/>
    <property type="evidence" value="ECO:0007669"/>
    <property type="project" value="UniProtKB-SubCell"/>
</dbReference>
<dbReference type="AlphaFoldDB" id="A0A5C3LPM4"/>
<dbReference type="EMBL" id="ML213639">
    <property type="protein sequence ID" value="TFK33936.1"/>
    <property type="molecule type" value="Genomic_DNA"/>
</dbReference>
<evidence type="ECO:0000256" key="5">
    <source>
        <dbReference type="ARBA" id="ARBA00023136"/>
    </source>
</evidence>
<dbReference type="Gene3D" id="1.20.120.1630">
    <property type="match status" value="1"/>
</dbReference>
<keyword evidence="3 6" id="KW-0812">Transmembrane</keyword>
<feature type="transmembrane region" description="Helical" evidence="6">
    <location>
        <begin position="38"/>
        <end position="56"/>
    </location>
</feature>
<dbReference type="InterPro" id="IPR001104">
    <property type="entry name" value="3-oxo-5_a-steroid_4-DH_C"/>
</dbReference>
<proteinExistence type="inferred from homology"/>
<sequence length="330" mass="37522">MGLWYRTVKRITHVRWTIWVKYFSNGEGSWLFNDTRKWFSILTLFVVPLYLAFFASRRLPSSSFAVNDRKYRILIELSALPTFAFGFLGSPLNFYPPDIDAVSGPQKLIIVMYLTHYIHRALVSPPRISPSSTPKNHPAVVFYGVLFNITNGFLLGTFIASPFGKATLQHFTLKFILGFTLWAVGFQWKTAHEKILVDIETRAATGGKDRDEKNASTDATTSIPHGHLFKYVSFPDYFCELVQWLGFAIATAPLPLPQTSLISALNPVTLISDLRKPSYLFAPNLSPPYILLFAELAWTAFRAQKGHRLYKEKFGAKYPEERKALIPFVL</sequence>
<comment type="subcellular location">
    <subcellularLocation>
        <location evidence="1">Membrane</location>
        <topology evidence="1">Multi-pass membrane protein</topology>
    </subcellularLocation>
</comment>
<reference evidence="8 9" key="1">
    <citation type="journal article" date="2019" name="Nat. Ecol. Evol.">
        <title>Megaphylogeny resolves global patterns of mushroom evolution.</title>
        <authorList>
            <person name="Varga T."/>
            <person name="Krizsan K."/>
            <person name="Foldi C."/>
            <person name="Dima B."/>
            <person name="Sanchez-Garcia M."/>
            <person name="Sanchez-Ramirez S."/>
            <person name="Szollosi G.J."/>
            <person name="Szarkandi J.G."/>
            <person name="Papp V."/>
            <person name="Albert L."/>
            <person name="Andreopoulos W."/>
            <person name="Angelini C."/>
            <person name="Antonin V."/>
            <person name="Barry K.W."/>
            <person name="Bougher N.L."/>
            <person name="Buchanan P."/>
            <person name="Buyck B."/>
            <person name="Bense V."/>
            <person name="Catcheside P."/>
            <person name="Chovatia M."/>
            <person name="Cooper J."/>
            <person name="Damon W."/>
            <person name="Desjardin D."/>
            <person name="Finy P."/>
            <person name="Geml J."/>
            <person name="Haridas S."/>
            <person name="Hughes K."/>
            <person name="Justo A."/>
            <person name="Karasinski D."/>
            <person name="Kautmanova I."/>
            <person name="Kiss B."/>
            <person name="Kocsube S."/>
            <person name="Kotiranta H."/>
            <person name="LaButti K.M."/>
            <person name="Lechner B.E."/>
            <person name="Liimatainen K."/>
            <person name="Lipzen A."/>
            <person name="Lukacs Z."/>
            <person name="Mihaltcheva S."/>
            <person name="Morgado L.N."/>
            <person name="Niskanen T."/>
            <person name="Noordeloos M.E."/>
            <person name="Ohm R.A."/>
            <person name="Ortiz-Santana B."/>
            <person name="Ovrebo C."/>
            <person name="Racz N."/>
            <person name="Riley R."/>
            <person name="Savchenko A."/>
            <person name="Shiryaev A."/>
            <person name="Soop K."/>
            <person name="Spirin V."/>
            <person name="Szebenyi C."/>
            <person name="Tomsovsky M."/>
            <person name="Tulloss R.E."/>
            <person name="Uehling J."/>
            <person name="Grigoriev I.V."/>
            <person name="Vagvolgyi C."/>
            <person name="Papp T."/>
            <person name="Martin F.M."/>
            <person name="Miettinen O."/>
            <person name="Hibbett D.S."/>
            <person name="Nagy L.G."/>
        </authorList>
    </citation>
    <scope>NUCLEOTIDE SEQUENCE [LARGE SCALE GENOMIC DNA]</scope>
    <source>
        <strain evidence="8 9">CBS 166.37</strain>
    </source>
</reference>
<feature type="domain" description="3-oxo-5-alpha-steroid 4-dehydrogenase C-terminal" evidence="7">
    <location>
        <begin position="289"/>
        <end position="330"/>
    </location>
</feature>
<gene>
    <name evidence="8" type="ORF">BDQ12DRAFT_727363</name>
</gene>
<organism evidence="8 9">
    <name type="scientific">Crucibulum laeve</name>
    <dbReference type="NCBI Taxonomy" id="68775"/>
    <lineage>
        <taxon>Eukaryota</taxon>
        <taxon>Fungi</taxon>
        <taxon>Dikarya</taxon>
        <taxon>Basidiomycota</taxon>
        <taxon>Agaricomycotina</taxon>
        <taxon>Agaricomycetes</taxon>
        <taxon>Agaricomycetidae</taxon>
        <taxon>Agaricales</taxon>
        <taxon>Agaricineae</taxon>
        <taxon>Nidulariaceae</taxon>
        <taxon>Crucibulum</taxon>
    </lineage>
</organism>
<dbReference type="STRING" id="68775.A0A5C3LPM4"/>
<evidence type="ECO:0000313" key="9">
    <source>
        <dbReference type="Proteomes" id="UP000308652"/>
    </source>
</evidence>
<dbReference type="GO" id="GO:0006629">
    <property type="term" value="P:lipid metabolic process"/>
    <property type="evidence" value="ECO:0007669"/>
    <property type="project" value="InterPro"/>
</dbReference>
<dbReference type="PROSITE" id="PS50244">
    <property type="entry name" value="S5A_REDUCTASE"/>
    <property type="match status" value="1"/>
</dbReference>
<name>A0A5C3LPM4_9AGAR</name>
<accession>A0A5C3LPM4</accession>
<evidence type="ECO:0000256" key="3">
    <source>
        <dbReference type="ARBA" id="ARBA00022692"/>
    </source>
</evidence>
<feature type="transmembrane region" description="Helical" evidence="6">
    <location>
        <begin position="77"/>
        <end position="95"/>
    </location>
</feature>
<feature type="domain" description="3-oxo-5-alpha-steroid 4-dehydrogenase C-terminal" evidence="7">
    <location>
        <begin position="141"/>
        <end position="254"/>
    </location>
</feature>
<dbReference type="Pfam" id="PF02544">
    <property type="entry name" value="Steroid_dh"/>
    <property type="match status" value="2"/>
</dbReference>
<comment type="similarity">
    <text evidence="2">Belongs to the steroid 5-alpha reductase family.</text>
</comment>
<dbReference type="InterPro" id="IPR039357">
    <property type="entry name" value="SRD5A/TECR"/>
</dbReference>
<dbReference type="Proteomes" id="UP000308652">
    <property type="component" value="Unassembled WGS sequence"/>
</dbReference>
<dbReference type="GO" id="GO:0016627">
    <property type="term" value="F:oxidoreductase activity, acting on the CH-CH group of donors"/>
    <property type="evidence" value="ECO:0007669"/>
    <property type="project" value="InterPro"/>
</dbReference>
<feature type="transmembrane region" description="Helical" evidence="6">
    <location>
        <begin position="140"/>
        <end position="159"/>
    </location>
</feature>
<protein>
    <submittedName>
        <fullName evidence="8">3-oxo-5-alpha-steroid 4-dehydrogenase-domain-containing protein</fullName>
    </submittedName>
</protein>
<keyword evidence="9" id="KW-1185">Reference proteome</keyword>